<evidence type="ECO:0000256" key="1">
    <source>
        <dbReference type="ARBA" id="ARBA00022448"/>
    </source>
</evidence>
<reference evidence="6 7" key="1">
    <citation type="submission" date="2016-03" db="EMBL/GenBank/DDBJ databases">
        <title>Acetic acid bacteria sequencing.</title>
        <authorList>
            <person name="Brandt J."/>
            <person name="Jakob F."/>
            <person name="Vogel R.F."/>
        </authorList>
    </citation>
    <scope>NUCLEOTIDE SEQUENCE [LARGE SCALE GENOMIC DNA]</scope>
    <source>
        <strain evidence="6 7">NBRC 101099</strain>
    </source>
</reference>
<sequence length="510" mass="55439">MRRLELRGIVKSFGGVHALKGVDAVVEAGKTLVLLGENGAGKSTLIKTLTGAIQPDRGDIEIDGERVVLRDPLHARALGITAVYQEPMIFPHLTVLENIFAGCEIVDGMRRIRRQSMVDIARPHLQSLDLPETVLFRPMGELGLGHQQLVLIGQALVQDARVIVFDEPTSILSRAETDRLVSIIHRLRLDERAIVYITHRIEEIHRVGDHVTVLTDGRVTGNYPVSEVSEGKLLQLMMGKNRSAQAQENNLTHAAPPHDDDVVLSIRGLSHPRYFRDVDWTIPAGTVTGIYGLVGAGRSEVAMTAFGALKSSGGEIFLKGKRISPRTPAEAMALGIGYLPEDRKRQGIFAPLGVENNLTCVELARFSGFGGALDFRALLTRTQRVMARFAIKANAPTTPIATLSGGNQQKALFARWAGQNLQVLILDEPTRGIDLATKEEIHGYIRELANNGLAVVVISSDLAELMAVSQRVIVMRHGQVVDRCEGDALRAERILAAAIGAGSQSEEHAA</sequence>
<dbReference type="EMBL" id="CP014691">
    <property type="protein sequence ID" value="AQS88495.1"/>
    <property type="molecule type" value="Genomic_DNA"/>
</dbReference>
<dbReference type="KEGG" id="nch:A0U93_11740"/>
<dbReference type="PANTHER" id="PTHR43790">
    <property type="entry name" value="CARBOHYDRATE TRANSPORT ATP-BINDING PROTEIN MG119-RELATED"/>
    <property type="match status" value="1"/>
</dbReference>
<dbReference type="InterPro" id="IPR050107">
    <property type="entry name" value="ABC_carbohydrate_import_ATPase"/>
</dbReference>
<evidence type="ECO:0000256" key="3">
    <source>
        <dbReference type="ARBA" id="ARBA00022737"/>
    </source>
</evidence>
<dbReference type="InterPro" id="IPR017871">
    <property type="entry name" value="ABC_transporter-like_CS"/>
</dbReference>
<dbReference type="PANTHER" id="PTHR43790:SF9">
    <property type="entry name" value="GALACTOFURANOSE TRANSPORTER ATP-BINDING PROTEIN YTFR"/>
    <property type="match status" value="1"/>
</dbReference>
<protein>
    <submittedName>
        <fullName evidence="6">ABC transporter</fullName>
    </submittedName>
</protein>
<evidence type="ECO:0000256" key="4">
    <source>
        <dbReference type="ARBA" id="ARBA00022741"/>
    </source>
</evidence>
<dbReference type="RefSeq" id="WP_077807526.1">
    <property type="nucleotide sequence ID" value="NZ_BJXS01000006.1"/>
</dbReference>
<dbReference type="STRING" id="320497.A0U93_11740"/>
<dbReference type="CDD" id="cd03216">
    <property type="entry name" value="ABC_Carb_Monos_I"/>
    <property type="match status" value="1"/>
</dbReference>
<dbReference type="InterPro" id="IPR003439">
    <property type="entry name" value="ABC_transporter-like_ATP-bd"/>
</dbReference>
<dbReference type="OrthoDB" id="9805029at2"/>
<dbReference type="Pfam" id="PF00005">
    <property type="entry name" value="ABC_tran"/>
    <property type="match status" value="2"/>
</dbReference>
<proteinExistence type="predicted"/>
<dbReference type="GO" id="GO:0016887">
    <property type="term" value="F:ATP hydrolysis activity"/>
    <property type="evidence" value="ECO:0007669"/>
    <property type="project" value="InterPro"/>
</dbReference>
<dbReference type="InterPro" id="IPR003593">
    <property type="entry name" value="AAA+_ATPase"/>
</dbReference>
<evidence type="ECO:0000256" key="2">
    <source>
        <dbReference type="ARBA" id="ARBA00022597"/>
    </source>
</evidence>
<dbReference type="Proteomes" id="UP000188604">
    <property type="component" value="Chromosome"/>
</dbReference>
<dbReference type="PROSITE" id="PS50893">
    <property type="entry name" value="ABC_TRANSPORTER_2"/>
    <property type="match status" value="2"/>
</dbReference>
<dbReference type="SUPFAM" id="SSF52540">
    <property type="entry name" value="P-loop containing nucleoside triphosphate hydrolases"/>
    <property type="match status" value="2"/>
</dbReference>
<dbReference type="AlphaFoldDB" id="A0A1U9KRU8"/>
<dbReference type="PROSITE" id="PS00211">
    <property type="entry name" value="ABC_TRANSPORTER_1"/>
    <property type="match status" value="1"/>
</dbReference>
<keyword evidence="4" id="KW-0547">Nucleotide-binding</keyword>
<organism evidence="6 7">
    <name type="scientific">Neoasaia chiangmaiensis</name>
    <dbReference type="NCBI Taxonomy" id="320497"/>
    <lineage>
        <taxon>Bacteria</taxon>
        <taxon>Pseudomonadati</taxon>
        <taxon>Pseudomonadota</taxon>
        <taxon>Alphaproteobacteria</taxon>
        <taxon>Acetobacterales</taxon>
        <taxon>Acetobacteraceae</taxon>
        <taxon>Neoasaia</taxon>
    </lineage>
</organism>
<evidence type="ECO:0000313" key="6">
    <source>
        <dbReference type="EMBL" id="AQS88495.1"/>
    </source>
</evidence>
<evidence type="ECO:0000256" key="5">
    <source>
        <dbReference type="ARBA" id="ARBA00022840"/>
    </source>
</evidence>
<keyword evidence="2" id="KW-0762">Sugar transport</keyword>
<name>A0A1U9KRU8_9PROT</name>
<accession>A0A1U9KRU8</accession>
<gene>
    <name evidence="6" type="ORF">A0U93_11740</name>
</gene>
<keyword evidence="7" id="KW-1185">Reference proteome</keyword>
<dbReference type="Gene3D" id="3.40.50.300">
    <property type="entry name" value="P-loop containing nucleotide triphosphate hydrolases"/>
    <property type="match status" value="2"/>
</dbReference>
<evidence type="ECO:0000313" key="7">
    <source>
        <dbReference type="Proteomes" id="UP000188604"/>
    </source>
</evidence>
<keyword evidence="5" id="KW-0067">ATP-binding</keyword>
<keyword evidence="3" id="KW-0677">Repeat</keyword>
<keyword evidence="1" id="KW-0813">Transport</keyword>
<dbReference type="SMART" id="SM00382">
    <property type="entry name" value="AAA"/>
    <property type="match status" value="2"/>
</dbReference>
<dbReference type="InterPro" id="IPR027417">
    <property type="entry name" value="P-loop_NTPase"/>
</dbReference>
<dbReference type="CDD" id="cd03215">
    <property type="entry name" value="ABC_Carb_Monos_II"/>
    <property type="match status" value="1"/>
</dbReference>
<dbReference type="GO" id="GO:0005524">
    <property type="term" value="F:ATP binding"/>
    <property type="evidence" value="ECO:0007669"/>
    <property type="project" value="UniProtKB-KW"/>
</dbReference>